<evidence type="ECO:0000256" key="7">
    <source>
        <dbReference type="ARBA" id="ARBA00023244"/>
    </source>
</evidence>
<dbReference type="Gene3D" id="3.40.50.1400">
    <property type="match status" value="2"/>
</dbReference>
<feature type="binding site" evidence="9">
    <location>
        <position position="216"/>
    </location>
    <ligand>
        <name>Fe(2+)</name>
        <dbReference type="ChEBI" id="CHEBI:29033"/>
    </ligand>
</feature>
<feature type="binding site" evidence="9">
    <location>
        <position position="297"/>
    </location>
    <ligand>
        <name>Fe(2+)</name>
        <dbReference type="ChEBI" id="CHEBI:29033"/>
    </ligand>
</feature>
<dbReference type="GO" id="GO:0005737">
    <property type="term" value="C:cytoplasm"/>
    <property type="evidence" value="ECO:0007669"/>
    <property type="project" value="UniProtKB-SubCell"/>
</dbReference>
<evidence type="ECO:0000256" key="6">
    <source>
        <dbReference type="ARBA" id="ARBA00023239"/>
    </source>
</evidence>
<dbReference type="PANTHER" id="PTHR11108">
    <property type="entry name" value="FERROCHELATASE"/>
    <property type="match status" value="1"/>
</dbReference>
<keyword evidence="7 9" id="KW-0627">Porphyrin biosynthesis</keyword>
<dbReference type="Pfam" id="PF00762">
    <property type="entry name" value="Ferrochelatase"/>
    <property type="match status" value="1"/>
</dbReference>
<organism evidence="11 12">
    <name type="scientific">Microbulbifer pacificus</name>
    <dbReference type="NCBI Taxonomy" id="407164"/>
    <lineage>
        <taxon>Bacteria</taxon>
        <taxon>Pseudomonadati</taxon>
        <taxon>Pseudomonadota</taxon>
        <taxon>Gammaproteobacteria</taxon>
        <taxon>Cellvibrionales</taxon>
        <taxon>Microbulbiferaceae</taxon>
        <taxon>Microbulbifer</taxon>
    </lineage>
</organism>
<keyword evidence="2 9" id="KW-0963">Cytoplasm</keyword>
<dbReference type="InterPro" id="IPR019772">
    <property type="entry name" value="Ferrochelatase_AS"/>
</dbReference>
<evidence type="ECO:0000256" key="2">
    <source>
        <dbReference type="ARBA" id="ARBA00022490"/>
    </source>
</evidence>
<dbReference type="CDD" id="cd00419">
    <property type="entry name" value="Ferrochelatase_C"/>
    <property type="match status" value="1"/>
</dbReference>
<dbReference type="PANTHER" id="PTHR11108:SF1">
    <property type="entry name" value="FERROCHELATASE, MITOCHONDRIAL"/>
    <property type="match status" value="1"/>
</dbReference>
<dbReference type="Proteomes" id="UP001302477">
    <property type="component" value="Chromosome"/>
</dbReference>
<evidence type="ECO:0000256" key="4">
    <source>
        <dbReference type="ARBA" id="ARBA00023004"/>
    </source>
</evidence>
<dbReference type="AlphaFoldDB" id="A0AAU0N0U1"/>
<keyword evidence="12" id="KW-1185">Reference proteome</keyword>
<gene>
    <name evidence="9 11" type="primary">hemH</name>
    <name evidence="11" type="ORF">R5R33_02585</name>
</gene>
<proteinExistence type="inferred from homology"/>
<dbReference type="GO" id="GO:0006783">
    <property type="term" value="P:heme biosynthetic process"/>
    <property type="evidence" value="ECO:0007669"/>
    <property type="project" value="UniProtKB-UniRule"/>
</dbReference>
<accession>A0AAU0N0U1</accession>
<dbReference type="GO" id="GO:0046872">
    <property type="term" value="F:metal ion binding"/>
    <property type="evidence" value="ECO:0007669"/>
    <property type="project" value="UniProtKB-KW"/>
</dbReference>
<name>A0AAU0N0U1_9GAMM</name>
<evidence type="ECO:0000256" key="10">
    <source>
        <dbReference type="RuleBase" id="RU000607"/>
    </source>
</evidence>
<dbReference type="GO" id="GO:0004325">
    <property type="term" value="F:ferrochelatase activity"/>
    <property type="evidence" value="ECO:0007669"/>
    <property type="project" value="UniProtKB-UniRule"/>
</dbReference>
<evidence type="ECO:0000313" key="11">
    <source>
        <dbReference type="EMBL" id="WOX06046.1"/>
    </source>
</evidence>
<dbReference type="RefSeq" id="WP_318954506.1">
    <property type="nucleotide sequence ID" value="NZ_CP137555.1"/>
</dbReference>
<keyword evidence="3 9" id="KW-0479">Metal-binding</keyword>
<comment type="pathway">
    <text evidence="9 10">Porphyrin-containing compound metabolism; protoheme biosynthesis; protoheme from protoporphyrin-IX: step 1/1.</text>
</comment>
<keyword evidence="4 9" id="KW-0408">Iron</keyword>
<dbReference type="CDD" id="cd03411">
    <property type="entry name" value="Ferrochelatase_N"/>
    <property type="match status" value="1"/>
</dbReference>
<evidence type="ECO:0000313" key="12">
    <source>
        <dbReference type="Proteomes" id="UP001302477"/>
    </source>
</evidence>
<reference evidence="11 12" key="1">
    <citation type="submission" date="2023-10" db="EMBL/GenBank/DDBJ databases">
        <title>Description of Microbulbifer bruguierae sp. nov., isolated from the sediments of mangrove plant Bruguiera sexangula and comparative genomic analyses of the genus Microbulbifer.</title>
        <authorList>
            <person name="Long M."/>
        </authorList>
    </citation>
    <scope>NUCLEOTIDE SEQUENCE [LARGE SCALE GENOMIC DNA]</scope>
    <source>
        <strain evidence="11 12">SPO729</strain>
    </source>
</reference>
<comment type="subcellular location">
    <subcellularLocation>
        <location evidence="9 10">Cytoplasm</location>
    </subcellularLocation>
</comment>
<dbReference type="InterPro" id="IPR033659">
    <property type="entry name" value="Ferrochelatase_N"/>
</dbReference>
<evidence type="ECO:0000256" key="8">
    <source>
        <dbReference type="ARBA" id="ARBA00024536"/>
    </source>
</evidence>
<dbReference type="PROSITE" id="PS00534">
    <property type="entry name" value="FERROCHELATASE"/>
    <property type="match status" value="1"/>
</dbReference>
<keyword evidence="5 9" id="KW-0350">Heme biosynthesis</keyword>
<dbReference type="EC" id="4.98.1.1" evidence="9 10"/>
<evidence type="ECO:0000256" key="3">
    <source>
        <dbReference type="ARBA" id="ARBA00022723"/>
    </source>
</evidence>
<evidence type="ECO:0000256" key="1">
    <source>
        <dbReference type="ARBA" id="ARBA00007718"/>
    </source>
</evidence>
<comment type="catalytic activity">
    <reaction evidence="8">
        <text>Fe-coproporphyrin III + 2 H(+) = coproporphyrin III + Fe(2+)</text>
        <dbReference type="Rhea" id="RHEA:49572"/>
        <dbReference type="ChEBI" id="CHEBI:15378"/>
        <dbReference type="ChEBI" id="CHEBI:29033"/>
        <dbReference type="ChEBI" id="CHEBI:68438"/>
        <dbReference type="ChEBI" id="CHEBI:131725"/>
        <dbReference type="EC" id="4.99.1.9"/>
    </reaction>
    <physiologicalReaction direction="right-to-left" evidence="8">
        <dbReference type="Rhea" id="RHEA:49574"/>
    </physiologicalReaction>
</comment>
<dbReference type="EMBL" id="CP137555">
    <property type="protein sequence ID" value="WOX06046.1"/>
    <property type="molecule type" value="Genomic_DNA"/>
</dbReference>
<dbReference type="InterPro" id="IPR001015">
    <property type="entry name" value="Ferrochelatase"/>
</dbReference>
<evidence type="ECO:0000256" key="5">
    <source>
        <dbReference type="ARBA" id="ARBA00023133"/>
    </source>
</evidence>
<comment type="similarity">
    <text evidence="1 9 10">Belongs to the ferrochelatase family.</text>
</comment>
<dbReference type="HAMAP" id="MF_00323">
    <property type="entry name" value="Ferrochelatase"/>
    <property type="match status" value="1"/>
</dbReference>
<sequence>MAHAIILMNLGTPAEPTPSAVRQFLREFLSDPRVVEIPRPVWKLILNLFVLPLRPARIAPAYQEIWNHGLDGEAVTGSPITYYTQRQVALLQQRFNDAGQRASVSGDVQKKEKQEIIVAHAMTYGAPNLADTVARLQQDGVSGFTVLPLYPQYSATTTGAIYDQVAKIIRASRNVPDISVVHDYWQHPLYIEALANSVREHRERNGAAEKLLMSFHGIPKANTRKGDPYYQQCCGTAERLAAALELPRDKWEITFQSRFGKAEWLQPYTDKTLVEWGQSGVGSVDVICPAFAADCLETLEEIAVENRANFIDAGGREYRYIPALNARIDHLAAIEAIVREKMPAGICG</sequence>
<evidence type="ECO:0000256" key="9">
    <source>
        <dbReference type="HAMAP-Rule" id="MF_00323"/>
    </source>
</evidence>
<dbReference type="NCBIfam" id="TIGR00109">
    <property type="entry name" value="hemH"/>
    <property type="match status" value="1"/>
</dbReference>
<comment type="function">
    <text evidence="9 10">Catalyzes the ferrous insertion into protoporphyrin IX.</text>
</comment>
<keyword evidence="6 9" id="KW-0456">Lyase</keyword>
<comment type="catalytic activity">
    <reaction evidence="9 10">
        <text>heme b + 2 H(+) = protoporphyrin IX + Fe(2+)</text>
        <dbReference type="Rhea" id="RHEA:22584"/>
        <dbReference type="ChEBI" id="CHEBI:15378"/>
        <dbReference type="ChEBI" id="CHEBI:29033"/>
        <dbReference type="ChEBI" id="CHEBI:57306"/>
        <dbReference type="ChEBI" id="CHEBI:60344"/>
        <dbReference type="EC" id="4.98.1.1"/>
    </reaction>
</comment>
<dbReference type="FunFam" id="3.40.50.1400:FF:000002">
    <property type="entry name" value="Ferrochelatase"/>
    <property type="match status" value="1"/>
</dbReference>
<dbReference type="KEGG" id="mpaf:R5R33_02585"/>
<dbReference type="SUPFAM" id="SSF53800">
    <property type="entry name" value="Chelatase"/>
    <property type="match status" value="1"/>
</dbReference>
<dbReference type="InterPro" id="IPR033644">
    <property type="entry name" value="Ferrochelatase_C"/>
</dbReference>
<protein>
    <recommendedName>
        <fullName evidence="9 10">Ferrochelatase</fullName>
        <ecNumber evidence="9 10">4.98.1.1</ecNumber>
    </recommendedName>
    <alternativeName>
        <fullName evidence="9">Heme synthase</fullName>
    </alternativeName>
    <alternativeName>
        <fullName evidence="9">Protoheme ferro-lyase</fullName>
    </alternativeName>
</protein>